<keyword evidence="1" id="KW-1133">Transmembrane helix</keyword>
<accession>A0A2I0UY78</accession>
<gene>
    <name evidence="2" type="ORF">CRI88_15225</name>
</gene>
<proteinExistence type="predicted"/>
<dbReference type="EMBL" id="PDFK01000004">
    <property type="protein sequence ID" value="PKU51025.1"/>
    <property type="molecule type" value="Genomic_DNA"/>
</dbReference>
<comment type="caution">
    <text evidence="2">The sequence shown here is derived from an EMBL/GenBank/DDBJ whole genome shotgun (WGS) entry which is preliminary data.</text>
</comment>
<dbReference type="AlphaFoldDB" id="A0A2I0UY78"/>
<evidence type="ECO:0008006" key="4">
    <source>
        <dbReference type="Google" id="ProtNLM"/>
    </source>
</evidence>
<keyword evidence="1" id="KW-0472">Membrane</keyword>
<keyword evidence="1" id="KW-0812">Transmembrane</keyword>
<organism evidence="2 3">
    <name type="scientific">Lysinibacillus fusiformis</name>
    <dbReference type="NCBI Taxonomy" id="28031"/>
    <lineage>
        <taxon>Bacteria</taxon>
        <taxon>Bacillati</taxon>
        <taxon>Bacillota</taxon>
        <taxon>Bacilli</taxon>
        <taxon>Bacillales</taxon>
        <taxon>Bacillaceae</taxon>
        <taxon>Lysinibacillus</taxon>
    </lineage>
</organism>
<sequence>MDKHTMQALQDVSAHKEAIIHKVRQQIQQEPYPSKPKWTYRAVTIMMTCSILFFIAWQAAKPSNQLTTQVMNEEEKPPFTDLFQTEVEGTDTTYSQFFPLANFLSQAKNIKYYAPLQGFVAMQSVATSLGNVVHLTTPEELPFQPNIQEVYAVSSKMDDGSQQTQFQFSYKEKSSTGRDLQYINFSVTNVNRNPLSTYIKSKDIEETLGIKVSNVGLNFMNPLYYREMTPDRGFVYIYYNYDETDKRIFQMTTNANEFYTYYNGYVYHIGYQLDGDPQEVQEKMATIVRAFILGD</sequence>
<name>A0A2I0UY78_9BACI</name>
<evidence type="ECO:0000256" key="1">
    <source>
        <dbReference type="SAM" id="Phobius"/>
    </source>
</evidence>
<evidence type="ECO:0000313" key="3">
    <source>
        <dbReference type="Proteomes" id="UP000234956"/>
    </source>
</evidence>
<evidence type="ECO:0000313" key="2">
    <source>
        <dbReference type="EMBL" id="PKU51025.1"/>
    </source>
</evidence>
<reference evidence="2 3" key="1">
    <citation type="submission" date="2017-10" db="EMBL/GenBank/DDBJ databases">
        <title>Draft genome of Lysinibacillus fusiformis strain Juneja, a laboratory-derived pathogen of Drosophila melanogaster.</title>
        <authorList>
            <person name="Smith B.R."/>
            <person name="Unckless R.L."/>
        </authorList>
    </citation>
    <scope>NUCLEOTIDE SEQUENCE [LARGE SCALE GENOMIC DNA]</scope>
    <source>
        <strain evidence="2 3">Juneja</strain>
    </source>
</reference>
<dbReference type="Proteomes" id="UP000234956">
    <property type="component" value="Unassembled WGS sequence"/>
</dbReference>
<protein>
    <recommendedName>
        <fullName evidence="4">DUF4367 domain-containing protein</fullName>
    </recommendedName>
</protein>
<feature type="transmembrane region" description="Helical" evidence="1">
    <location>
        <begin position="38"/>
        <end position="57"/>
    </location>
</feature>
<dbReference type="RefSeq" id="WP_101966818.1">
    <property type="nucleotide sequence ID" value="NZ_PDFK01000004.1"/>
</dbReference>